<dbReference type="AlphaFoldDB" id="A0A371FW24"/>
<gene>
    <name evidence="1" type="ORF">CR513_36981</name>
</gene>
<evidence type="ECO:0000313" key="2">
    <source>
        <dbReference type="Proteomes" id="UP000257109"/>
    </source>
</evidence>
<evidence type="ECO:0000313" key="1">
    <source>
        <dbReference type="EMBL" id="RDX82253.1"/>
    </source>
</evidence>
<dbReference type="EMBL" id="QJKJ01007682">
    <property type="protein sequence ID" value="RDX82253.1"/>
    <property type="molecule type" value="Genomic_DNA"/>
</dbReference>
<protein>
    <submittedName>
        <fullName evidence="1">Uncharacterized protein</fullName>
    </submittedName>
</protein>
<accession>A0A371FW24</accession>
<sequence length="88" mass="10245">MTELEEGGLKFMTYDFQNKSLIVKANRAIDKRVLAYCGGSISTLAHYEKMAIQLQWPPIAWEVVEKTKKLKFGEWVNDKTRELAFINY</sequence>
<keyword evidence="2" id="KW-1185">Reference proteome</keyword>
<dbReference type="Proteomes" id="UP000257109">
    <property type="component" value="Unassembled WGS sequence"/>
</dbReference>
<reference evidence="1" key="1">
    <citation type="submission" date="2018-05" db="EMBL/GenBank/DDBJ databases">
        <title>Draft genome of Mucuna pruriens seed.</title>
        <authorList>
            <person name="Nnadi N.E."/>
            <person name="Vos R."/>
            <person name="Hasami M.H."/>
            <person name="Devisetty U.K."/>
            <person name="Aguiy J.C."/>
        </authorList>
    </citation>
    <scope>NUCLEOTIDE SEQUENCE [LARGE SCALE GENOMIC DNA]</scope>
    <source>
        <strain evidence="1">JCA_2017</strain>
    </source>
</reference>
<organism evidence="1 2">
    <name type="scientific">Mucuna pruriens</name>
    <name type="common">Velvet bean</name>
    <name type="synonym">Dolichos pruriens</name>
    <dbReference type="NCBI Taxonomy" id="157652"/>
    <lineage>
        <taxon>Eukaryota</taxon>
        <taxon>Viridiplantae</taxon>
        <taxon>Streptophyta</taxon>
        <taxon>Embryophyta</taxon>
        <taxon>Tracheophyta</taxon>
        <taxon>Spermatophyta</taxon>
        <taxon>Magnoliopsida</taxon>
        <taxon>eudicotyledons</taxon>
        <taxon>Gunneridae</taxon>
        <taxon>Pentapetalae</taxon>
        <taxon>rosids</taxon>
        <taxon>fabids</taxon>
        <taxon>Fabales</taxon>
        <taxon>Fabaceae</taxon>
        <taxon>Papilionoideae</taxon>
        <taxon>50 kb inversion clade</taxon>
        <taxon>NPAAA clade</taxon>
        <taxon>indigoferoid/millettioid clade</taxon>
        <taxon>Phaseoleae</taxon>
        <taxon>Mucuna</taxon>
    </lineage>
</organism>
<proteinExistence type="predicted"/>
<feature type="non-terminal residue" evidence="1">
    <location>
        <position position="1"/>
    </location>
</feature>
<name>A0A371FW24_MUCPR</name>
<dbReference type="OrthoDB" id="1429956at2759"/>
<comment type="caution">
    <text evidence="1">The sequence shown here is derived from an EMBL/GenBank/DDBJ whole genome shotgun (WGS) entry which is preliminary data.</text>
</comment>